<reference evidence="6 8" key="2">
    <citation type="submission" date="2020-03" db="EMBL/GenBank/DDBJ databases">
        <title>Characterization of ganglioside-mimicking enterococci.</title>
        <authorList>
            <person name="Patry R.T."/>
            <person name="Nothaft H."/>
            <person name="Bridger R."/>
            <person name="Shajahan A."/>
            <person name="Huynh S."/>
            <person name="Sanchez S."/>
            <person name="Azadi P."/>
            <person name="Cooper K."/>
            <person name="Miller W.G."/>
            <person name="Parker C.T."/>
            <person name="Wells L."/>
            <person name="Szymanski C.M."/>
        </authorList>
    </citation>
    <scope>NUCLEOTIDE SEQUENCE [LARGE SCALE GENOMIC DNA]</scope>
    <source>
        <strain evidence="6 8">EGM181</strain>
    </source>
</reference>
<sequence length="275" mass="30428">MKISKAVLKAITLSSVLVLGGTYASAAEQNQANPSEATTPLQGNLGLSENGGYDPNPPSDLNEKTGIKNSYFGISYVPRTFDFGITKLQDSIKEQTITTTNKNGKTFNVGVKDKRREDTQTWSLNVRHSINVDNGYQGVELKVPLVGDVKRNMNDGDTPFEADDLTEQVKKNNQNEVNKSENEHLMVTSEDQTIMYTNGGQFVNGVYDLQLGDVGLQIPDPSRVPDQTFKGNVTWTLTNTPMKQHYLTKEIRNLFKDGNCTTLKTDIRCQDVEAA</sequence>
<protein>
    <submittedName>
        <fullName evidence="4">WxL domain-containing protein</fullName>
    </submittedName>
</protein>
<evidence type="ECO:0000313" key="4">
    <source>
        <dbReference type="EMBL" id="MDT2690215.1"/>
    </source>
</evidence>
<reference evidence="4" key="3">
    <citation type="submission" date="2023-03" db="EMBL/GenBank/DDBJ databases">
        <authorList>
            <person name="Shen W."/>
            <person name="Cai J."/>
        </authorList>
    </citation>
    <scope>NUCLEOTIDE SEQUENCE</scope>
    <source>
        <strain evidence="4">K69-2</strain>
    </source>
</reference>
<dbReference type="EMBL" id="JARPZN010000004">
    <property type="protein sequence ID" value="MDT2690215.1"/>
    <property type="molecule type" value="Genomic_DNA"/>
</dbReference>
<feature type="signal peptide" evidence="2">
    <location>
        <begin position="1"/>
        <end position="26"/>
    </location>
</feature>
<feature type="chain" id="PRO_5041605937" evidence="2">
    <location>
        <begin position="27"/>
        <end position="275"/>
    </location>
</feature>
<dbReference type="RefSeq" id="WP_005471682.1">
    <property type="nucleotide sequence ID" value="NZ_BTSO01000012.1"/>
</dbReference>
<evidence type="ECO:0000313" key="5">
    <source>
        <dbReference type="EMBL" id="MXS24953.1"/>
    </source>
</evidence>
<reference evidence="5 7" key="1">
    <citation type="submission" date="2019-04" db="EMBL/GenBank/DDBJ databases">
        <title>Step-wise assembly of the neonatal virome modulated by breast feeding.</title>
        <authorList>
            <person name="Liang G."/>
            <person name="Bushman F."/>
        </authorList>
    </citation>
    <scope>NUCLEOTIDE SEQUENCE [LARGE SCALE GENOMIC DNA]</scope>
    <source>
        <strain evidence="5 7">E3404</strain>
    </source>
</reference>
<feature type="compositionally biased region" description="Polar residues" evidence="1">
    <location>
        <begin position="29"/>
        <end position="47"/>
    </location>
</feature>
<dbReference type="EMBL" id="CP050485">
    <property type="protein sequence ID" value="QOG26387.1"/>
    <property type="molecule type" value="Genomic_DNA"/>
</dbReference>
<evidence type="ECO:0000259" key="3">
    <source>
        <dbReference type="Pfam" id="PF13731"/>
    </source>
</evidence>
<accession>A0A366U430</accession>
<proteinExistence type="predicted"/>
<keyword evidence="2" id="KW-0732">Signal</keyword>
<evidence type="ECO:0000256" key="2">
    <source>
        <dbReference type="SAM" id="SignalP"/>
    </source>
</evidence>
<dbReference type="Pfam" id="PF13731">
    <property type="entry name" value="WxL"/>
    <property type="match status" value="1"/>
</dbReference>
<organism evidence="4 9">
    <name type="scientific">Enterococcus gallinarum</name>
    <dbReference type="NCBI Taxonomy" id="1353"/>
    <lineage>
        <taxon>Bacteria</taxon>
        <taxon>Bacillati</taxon>
        <taxon>Bacillota</taxon>
        <taxon>Bacilli</taxon>
        <taxon>Lactobacillales</taxon>
        <taxon>Enterococcaceae</taxon>
        <taxon>Enterococcus</taxon>
    </lineage>
</organism>
<name>A0A366U430_ENTGA</name>
<evidence type="ECO:0000313" key="9">
    <source>
        <dbReference type="Proteomes" id="UP001183682"/>
    </source>
</evidence>
<feature type="domain" description="WxL" evidence="3">
    <location>
        <begin position="54"/>
        <end position="241"/>
    </location>
</feature>
<dbReference type="Proteomes" id="UP000439965">
    <property type="component" value="Unassembled WGS sequence"/>
</dbReference>
<evidence type="ECO:0000313" key="7">
    <source>
        <dbReference type="Proteomes" id="UP000439965"/>
    </source>
</evidence>
<dbReference type="AlphaFoldDB" id="A0A366U430"/>
<feature type="region of interest" description="Disordered" evidence="1">
    <location>
        <begin position="29"/>
        <end position="64"/>
    </location>
</feature>
<gene>
    <name evidence="6" type="ORF">EGM181_03500</name>
    <name evidence="5" type="ORF">GTI89_02520</name>
    <name evidence="4" type="ORF">P7E30_08360</name>
</gene>
<evidence type="ECO:0000313" key="6">
    <source>
        <dbReference type="EMBL" id="QOG26387.1"/>
    </source>
</evidence>
<dbReference type="Proteomes" id="UP001183682">
    <property type="component" value="Unassembled WGS sequence"/>
</dbReference>
<evidence type="ECO:0000313" key="8">
    <source>
        <dbReference type="Proteomes" id="UP000516696"/>
    </source>
</evidence>
<dbReference type="InterPro" id="IPR027994">
    <property type="entry name" value="WxL_dom"/>
</dbReference>
<dbReference type="Proteomes" id="UP000516696">
    <property type="component" value="Chromosome"/>
</dbReference>
<dbReference type="EMBL" id="WVTI01000002">
    <property type="protein sequence ID" value="MXS24953.1"/>
    <property type="molecule type" value="Genomic_DNA"/>
</dbReference>
<evidence type="ECO:0000256" key="1">
    <source>
        <dbReference type="SAM" id="MobiDB-lite"/>
    </source>
</evidence>